<feature type="domain" description="DNA methylase adenine-specific" evidence="7">
    <location>
        <begin position="155"/>
        <end position="454"/>
    </location>
</feature>
<evidence type="ECO:0000313" key="9">
    <source>
        <dbReference type="EMBL" id="GEN82853.1"/>
    </source>
</evidence>
<dbReference type="EMBL" id="BJYL01000015">
    <property type="protein sequence ID" value="GEN82853.1"/>
    <property type="molecule type" value="Genomic_DNA"/>
</dbReference>
<keyword evidence="3 9" id="KW-0808">Transferase</keyword>
<dbReference type="GO" id="GO:0009007">
    <property type="term" value="F:site-specific DNA-methyltransferase (adenine-specific) activity"/>
    <property type="evidence" value="ECO:0007669"/>
    <property type="project" value="UniProtKB-EC"/>
</dbReference>
<dbReference type="AlphaFoldDB" id="A0A511Z5X6"/>
<evidence type="ECO:0000259" key="8">
    <source>
        <dbReference type="Pfam" id="PF12161"/>
    </source>
</evidence>
<dbReference type="RefSeq" id="WP_147056258.1">
    <property type="nucleotide sequence ID" value="NZ_BJYL01000015.1"/>
</dbReference>
<comment type="caution">
    <text evidence="9">The sequence shown here is derived from an EMBL/GenBank/DDBJ whole genome shotgun (WGS) entry which is preliminary data.</text>
</comment>
<dbReference type="GO" id="GO:0003677">
    <property type="term" value="F:DNA binding"/>
    <property type="evidence" value="ECO:0007669"/>
    <property type="project" value="InterPro"/>
</dbReference>
<dbReference type="PRINTS" id="PR00507">
    <property type="entry name" value="N12N6MTFRASE"/>
</dbReference>
<dbReference type="OrthoDB" id="9814572at2"/>
<keyword evidence="4" id="KW-0949">S-adenosyl-L-methionine</keyword>
<keyword evidence="2 9" id="KW-0489">Methyltransferase</keyword>
<evidence type="ECO:0000256" key="5">
    <source>
        <dbReference type="ARBA" id="ARBA00022747"/>
    </source>
</evidence>
<dbReference type="Pfam" id="PF12161">
    <property type="entry name" value="HsdM_N"/>
    <property type="match status" value="1"/>
</dbReference>
<dbReference type="EC" id="2.1.1.72" evidence="1"/>
<evidence type="ECO:0000313" key="10">
    <source>
        <dbReference type="Proteomes" id="UP000321901"/>
    </source>
</evidence>
<dbReference type="InterPro" id="IPR003356">
    <property type="entry name" value="DNA_methylase_A-5"/>
</dbReference>
<proteinExistence type="predicted"/>
<evidence type="ECO:0000256" key="2">
    <source>
        <dbReference type="ARBA" id="ARBA00022603"/>
    </source>
</evidence>
<reference evidence="9 10" key="1">
    <citation type="submission" date="2019-07" db="EMBL/GenBank/DDBJ databases">
        <title>Whole genome shotgun sequence of Sporosarcina luteola NBRC 105378.</title>
        <authorList>
            <person name="Hosoyama A."/>
            <person name="Uohara A."/>
            <person name="Ohji S."/>
            <person name="Ichikawa N."/>
        </authorList>
    </citation>
    <scope>NUCLEOTIDE SEQUENCE [LARGE SCALE GENOMIC DNA]</scope>
    <source>
        <strain evidence="9 10">NBRC 105378</strain>
    </source>
</reference>
<dbReference type="PANTHER" id="PTHR42933">
    <property type="entry name" value="SLR6095 PROTEIN"/>
    <property type="match status" value="1"/>
</dbReference>
<evidence type="ECO:0000256" key="6">
    <source>
        <dbReference type="ARBA" id="ARBA00047942"/>
    </source>
</evidence>
<evidence type="ECO:0000256" key="4">
    <source>
        <dbReference type="ARBA" id="ARBA00022691"/>
    </source>
</evidence>
<dbReference type="SUPFAM" id="SSF53335">
    <property type="entry name" value="S-adenosyl-L-methionine-dependent methyltransferases"/>
    <property type="match status" value="1"/>
</dbReference>
<dbReference type="InterPro" id="IPR022749">
    <property type="entry name" value="D12N6_MeTrfase_N"/>
</dbReference>
<organism evidence="9 10">
    <name type="scientific">Sporosarcina luteola</name>
    <dbReference type="NCBI Taxonomy" id="582850"/>
    <lineage>
        <taxon>Bacteria</taxon>
        <taxon>Bacillati</taxon>
        <taxon>Bacillota</taxon>
        <taxon>Bacilli</taxon>
        <taxon>Bacillales</taxon>
        <taxon>Caryophanaceae</taxon>
        <taxon>Sporosarcina</taxon>
    </lineage>
</organism>
<dbReference type="InterPro" id="IPR029063">
    <property type="entry name" value="SAM-dependent_MTases_sf"/>
</dbReference>
<dbReference type="Proteomes" id="UP000321901">
    <property type="component" value="Unassembled WGS sequence"/>
</dbReference>
<keyword evidence="10" id="KW-1185">Reference proteome</keyword>
<keyword evidence="5" id="KW-0680">Restriction system</keyword>
<dbReference type="PANTHER" id="PTHR42933:SF3">
    <property type="entry name" value="TYPE I RESTRICTION ENZYME MJAVIII METHYLASE SUBUNIT"/>
    <property type="match status" value="1"/>
</dbReference>
<dbReference type="Gene3D" id="3.40.50.150">
    <property type="entry name" value="Vaccinia Virus protein VP39"/>
    <property type="match status" value="1"/>
</dbReference>
<evidence type="ECO:0000259" key="7">
    <source>
        <dbReference type="Pfam" id="PF02384"/>
    </source>
</evidence>
<protein>
    <recommendedName>
        <fullName evidence="1">site-specific DNA-methyltransferase (adenine-specific)</fullName>
        <ecNumber evidence="1">2.1.1.72</ecNumber>
    </recommendedName>
</protein>
<name>A0A511Z5X6_9BACL</name>
<sequence>MINFQDKVSFIWSIAEVLRGPYKPEDYGKVILPLAVLRRFDCVLEETKEEVLTKYADLKSINEDAREPILNRLAKQNFHNTSNYNFNNLLSDADNIGDNLRDYMNGFSKTARDIMEYFEFDKQIDKMNDNDLLYLTIKRFSELDLHPEVVSNIEMGYIFEELIRRFSEHAEAGDHYTPREVVRLMVSLLFMRDDDILTKYGLTQTLYDCAAGTGGMGSVAQEYLHEFNPNADLEFFAQEINGESYAICKADMLIKGADARNIRLGNTLSNDQFKGEKFDYLISNPPYGVDWKSYEKPVKAEHEELGYNGRFGPGTPRTSDGQLLFLLHLVSKMKPVTDGNPQGSRMAIIMNGSPLFTGDAGSGESEIRRYVLENDLVEGIVALPNDLFYNTGISTYIWILTNNKTDHRKGKVQLINAVDFSKKMKKSLGSKRNEITQEQIDEIVRLYGEFKEGEYVKIFDNEDFGYHKITVERPLRLNFLISEERIAQVVEQRAFQNLATSRKKDESGIAEIEAGKELQESILKVLRNHINDTVYKNREDFEKKSKAAFKGSGVAIGAPILKAILAGLSEKDETADTCLKKKDEIEVDTDLRDTENVPLKEDIIEYFKREVLPHVPDAWIDHSKTRVGYEIPFTRQFYKYTALRSSEEIMAEIKELEKNITKQLEKVLI</sequence>
<dbReference type="GO" id="GO:0008170">
    <property type="term" value="F:N-methyltransferase activity"/>
    <property type="evidence" value="ECO:0007669"/>
    <property type="project" value="InterPro"/>
</dbReference>
<dbReference type="GO" id="GO:0009307">
    <property type="term" value="P:DNA restriction-modification system"/>
    <property type="evidence" value="ECO:0007669"/>
    <property type="project" value="UniProtKB-KW"/>
</dbReference>
<feature type="domain" description="N6 adenine-specific DNA methyltransferase N-terminal" evidence="8">
    <location>
        <begin position="9"/>
        <end position="140"/>
    </location>
</feature>
<evidence type="ECO:0000256" key="1">
    <source>
        <dbReference type="ARBA" id="ARBA00011900"/>
    </source>
</evidence>
<dbReference type="InterPro" id="IPR051537">
    <property type="entry name" value="DNA_Adenine_Mtase"/>
</dbReference>
<gene>
    <name evidence="9" type="ORF">SLU01_11650</name>
</gene>
<dbReference type="InterPro" id="IPR002052">
    <property type="entry name" value="DNA_methylase_N6_adenine_CS"/>
</dbReference>
<evidence type="ECO:0000256" key="3">
    <source>
        <dbReference type="ARBA" id="ARBA00022679"/>
    </source>
</evidence>
<accession>A0A511Z5X6</accession>
<dbReference type="Pfam" id="PF02384">
    <property type="entry name" value="N6_Mtase"/>
    <property type="match status" value="1"/>
</dbReference>
<dbReference type="PROSITE" id="PS00092">
    <property type="entry name" value="N6_MTASE"/>
    <property type="match status" value="1"/>
</dbReference>
<dbReference type="GO" id="GO:0032259">
    <property type="term" value="P:methylation"/>
    <property type="evidence" value="ECO:0007669"/>
    <property type="project" value="UniProtKB-KW"/>
</dbReference>
<comment type="catalytic activity">
    <reaction evidence="6">
        <text>a 2'-deoxyadenosine in DNA + S-adenosyl-L-methionine = an N(6)-methyl-2'-deoxyadenosine in DNA + S-adenosyl-L-homocysteine + H(+)</text>
        <dbReference type="Rhea" id="RHEA:15197"/>
        <dbReference type="Rhea" id="RHEA-COMP:12418"/>
        <dbReference type="Rhea" id="RHEA-COMP:12419"/>
        <dbReference type="ChEBI" id="CHEBI:15378"/>
        <dbReference type="ChEBI" id="CHEBI:57856"/>
        <dbReference type="ChEBI" id="CHEBI:59789"/>
        <dbReference type="ChEBI" id="CHEBI:90615"/>
        <dbReference type="ChEBI" id="CHEBI:90616"/>
        <dbReference type="EC" id="2.1.1.72"/>
    </reaction>
</comment>